<keyword evidence="3" id="KW-1185">Reference proteome</keyword>
<dbReference type="OrthoDB" id="253793at2"/>
<protein>
    <recommendedName>
        <fullName evidence="4">DUF3352 domain-containing protein</fullName>
    </recommendedName>
</protein>
<evidence type="ECO:0008006" key="4">
    <source>
        <dbReference type="Google" id="ProtNLM"/>
    </source>
</evidence>
<name>A0A517SQM5_9BACT</name>
<evidence type="ECO:0000313" key="2">
    <source>
        <dbReference type="EMBL" id="QDT58418.1"/>
    </source>
</evidence>
<sequence length="684" mass="75158">MLFVLTAGLGVAGPLSSTADAQQEQPAVLSIDAAQESDETKAQEPLSASKEQVPAVEPEPAEAGYLSGLDLLPTSVVCMAQISDLPQFCQQWRQTDLGQLLKSDKMQPFIDAQRQRASDFLASVGKKIGVKPMDLYELGSGEIVVAWMSFNQDHRPYAISLIADIRGNKVKADQQYKEIDANLVEGGAKKKEVTYGDETIIVYEYERKPGQLTIDELAICYNDERLIVSDRETVIQDLLDVIAGKTESGRFAGTASYQELFAKLKTVNQAEPLDGADEAMRWYANPFEVGKIIRQMVKVERVDELDIIALLQRNGFDFIKAIGGVGSLAGDRYDVLHQGVILAPGKLEKGAKILQSFNGPDTGVPGWISNQAGSFAHLYWRIETAFWAAEPVINDALAEDIFRPVLEGIRDDPQGPMIDLAKDFLPHLGDEIVLLSESDQTDQGPSGGFAIAIEVTDAEKINTVVGKAMKAEPSAKPLEVDTFEAWQIQNTEELEEDLDDDLKDLFGDGGEFGDESEEANEEPLFDHIALGVITSQDEEQKDYLVFANSAELLLQVGNNIHQGAGENALSKTTDTKTVMTELQRLCGPDQSYAAFGVVRPSVSLRARYELFRQGKLKQGDSFWARLLRRVVQPQGDKERQPIDGSTLPPFSEIQDSLNSGGGFWVRTDFGWAFAGFILNQPADE</sequence>
<organism evidence="2 3">
    <name type="scientific">Stieleria bergensis</name>
    <dbReference type="NCBI Taxonomy" id="2528025"/>
    <lineage>
        <taxon>Bacteria</taxon>
        <taxon>Pseudomonadati</taxon>
        <taxon>Planctomycetota</taxon>
        <taxon>Planctomycetia</taxon>
        <taxon>Pirellulales</taxon>
        <taxon>Pirellulaceae</taxon>
        <taxon>Stieleria</taxon>
    </lineage>
</organism>
<reference evidence="2 3" key="1">
    <citation type="submission" date="2019-02" db="EMBL/GenBank/DDBJ databases">
        <title>Deep-cultivation of Planctomycetes and their phenomic and genomic characterization uncovers novel biology.</title>
        <authorList>
            <person name="Wiegand S."/>
            <person name="Jogler M."/>
            <person name="Boedeker C."/>
            <person name="Pinto D."/>
            <person name="Vollmers J."/>
            <person name="Rivas-Marin E."/>
            <person name="Kohn T."/>
            <person name="Peeters S.H."/>
            <person name="Heuer A."/>
            <person name="Rast P."/>
            <person name="Oberbeckmann S."/>
            <person name="Bunk B."/>
            <person name="Jeske O."/>
            <person name="Meyerdierks A."/>
            <person name="Storesund J.E."/>
            <person name="Kallscheuer N."/>
            <person name="Luecker S."/>
            <person name="Lage O.M."/>
            <person name="Pohl T."/>
            <person name="Merkel B.J."/>
            <person name="Hornburger P."/>
            <person name="Mueller R.-W."/>
            <person name="Bruemmer F."/>
            <person name="Labrenz M."/>
            <person name="Spormann A.M."/>
            <person name="Op den Camp H."/>
            <person name="Overmann J."/>
            <person name="Amann R."/>
            <person name="Jetten M.S.M."/>
            <person name="Mascher T."/>
            <person name="Medema M.H."/>
            <person name="Devos D.P."/>
            <person name="Kaster A.-K."/>
            <person name="Ovreas L."/>
            <person name="Rohde M."/>
            <person name="Galperin M.Y."/>
            <person name="Jogler C."/>
        </authorList>
    </citation>
    <scope>NUCLEOTIDE SEQUENCE [LARGE SCALE GENOMIC DNA]</scope>
    <source>
        <strain evidence="2 3">SV_7m_r</strain>
    </source>
</reference>
<proteinExistence type="predicted"/>
<dbReference type="RefSeq" id="WP_145269567.1">
    <property type="nucleotide sequence ID" value="NZ_CP036272.1"/>
</dbReference>
<feature type="compositionally biased region" description="Polar residues" evidence="1">
    <location>
        <begin position="15"/>
        <end position="25"/>
    </location>
</feature>
<dbReference type="Proteomes" id="UP000315003">
    <property type="component" value="Chromosome"/>
</dbReference>
<dbReference type="EMBL" id="CP036272">
    <property type="protein sequence ID" value="QDT58418.1"/>
    <property type="molecule type" value="Genomic_DNA"/>
</dbReference>
<gene>
    <name evidence="2" type="ORF">SV7mr_09100</name>
</gene>
<evidence type="ECO:0000256" key="1">
    <source>
        <dbReference type="SAM" id="MobiDB-lite"/>
    </source>
</evidence>
<feature type="region of interest" description="Disordered" evidence="1">
    <location>
        <begin position="15"/>
        <end position="59"/>
    </location>
</feature>
<dbReference type="AlphaFoldDB" id="A0A517SQM5"/>
<accession>A0A517SQM5</accession>
<evidence type="ECO:0000313" key="3">
    <source>
        <dbReference type="Proteomes" id="UP000315003"/>
    </source>
</evidence>